<comment type="caution">
    <text evidence="3">The sequence shown here is derived from an EMBL/GenBank/DDBJ whole genome shotgun (WGS) entry which is preliminary data.</text>
</comment>
<organism evidence="3 4">
    <name type="scientific">Pararoseomonas baculiformis</name>
    <dbReference type="NCBI Taxonomy" id="2820812"/>
    <lineage>
        <taxon>Bacteria</taxon>
        <taxon>Pseudomonadati</taxon>
        <taxon>Pseudomonadota</taxon>
        <taxon>Alphaproteobacteria</taxon>
        <taxon>Acetobacterales</taxon>
        <taxon>Acetobacteraceae</taxon>
        <taxon>Pararoseomonas</taxon>
    </lineage>
</organism>
<dbReference type="EMBL" id="JAGIZB010000003">
    <property type="protein sequence ID" value="MBP0443943.1"/>
    <property type="molecule type" value="Genomic_DNA"/>
</dbReference>
<feature type="compositionally biased region" description="Low complexity" evidence="1">
    <location>
        <begin position="99"/>
        <end position="125"/>
    </location>
</feature>
<sequence>MKSLTFALMPALLLAACANQAPAPAPVSGPQGARAALNAACTAEAERVVRYRDRGQLMRQDEYNARVGTTSHLGPQVISDQLAQVYERDRMAAECVRGANAAQPANAPAAAVQPDAVPAAATPAPSRRRGGATGR</sequence>
<feature type="compositionally biased region" description="Basic residues" evidence="1">
    <location>
        <begin position="126"/>
        <end position="135"/>
    </location>
</feature>
<dbReference type="Proteomes" id="UP000681594">
    <property type="component" value="Unassembled WGS sequence"/>
</dbReference>
<evidence type="ECO:0000256" key="2">
    <source>
        <dbReference type="SAM" id="SignalP"/>
    </source>
</evidence>
<evidence type="ECO:0000256" key="1">
    <source>
        <dbReference type="SAM" id="MobiDB-lite"/>
    </source>
</evidence>
<proteinExistence type="predicted"/>
<name>A0ABS4AAD5_9PROT</name>
<protein>
    <recommendedName>
        <fullName evidence="5">Lipoprotein</fullName>
    </recommendedName>
</protein>
<keyword evidence="2" id="KW-0732">Signal</keyword>
<feature type="chain" id="PRO_5046076524" description="Lipoprotein" evidence="2">
    <location>
        <begin position="24"/>
        <end position="135"/>
    </location>
</feature>
<dbReference type="PROSITE" id="PS51257">
    <property type="entry name" value="PROKAR_LIPOPROTEIN"/>
    <property type="match status" value="1"/>
</dbReference>
<evidence type="ECO:0000313" key="4">
    <source>
        <dbReference type="Proteomes" id="UP000681594"/>
    </source>
</evidence>
<feature type="signal peptide" evidence="2">
    <location>
        <begin position="1"/>
        <end position="23"/>
    </location>
</feature>
<gene>
    <name evidence="3" type="ORF">J8J14_04045</name>
</gene>
<evidence type="ECO:0008006" key="5">
    <source>
        <dbReference type="Google" id="ProtNLM"/>
    </source>
</evidence>
<evidence type="ECO:0000313" key="3">
    <source>
        <dbReference type="EMBL" id="MBP0443943.1"/>
    </source>
</evidence>
<accession>A0ABS4AAD5</accession>
<keyword evidence="4" id="KW-1185">Reference proteome</keyword>
<feature type="region of interest" description="Disordered" evidence="1">
    <location>
        <begin position="99"/>
        <end position="135"/>
    </location>
</feature>
<dbReference type="RefSeq" id="WP_209378174.1">
    <property type="nucleotide sequence ID" value="NZ_JAGIZB010000003.1"/>
</dbReference>
<reference evidence="3 4" key="1">
    <citation type="submission" date="2021-03" db="EMBL/GenBank/DDBJ databases">
        <authorList>
            <person name="So Y."/>
        </authorList>
    </citation>
    <scope>NUCLEOTIDE SEQUENCE [LARGE SCALE GENOMIC DNA]</scope>
    <source>
        <strain evidence="3 4">SSH11</strain>
    </source>
</reference>